<evidence type="ECO:0008006" key="2">
    <source>
        <dbReference type="Google" id="ProtNLM"/>
    </source>
</evidence>
<gene>
    <name evidence="1" type="ORF">ABVK50_11710</name>
</gene>
<dbReference type="AlphaFoldDB" id="A0AAU8CW26"/>
<accession>A0AAU8CW26</accession>
<protein>
    <recommendedName>
        <fullName evidence="2">AlpA family transcriptional regulator</fullName>
    </recommendedName>
</protein>
<organism evidence="1">
    <name type="scientific">Mesorhizobium sp. WSM2240</name>
    <dbReference type="NCBI Taxonomy" id="3228851"/>
    <lineage>
        <taxon>Bacteria</taxon>
        <taxon>Pseudomonadati</taxon>
        <taxon>Pseudomonadota</taxon>
        <taxon>Alphaproteobacteria</taxon>
        <taxon>Hyphomicrobiales</taxon>
        <taxon>Phyllobacteriaceae</taxon>
        <taxon>Mesorhizobium</taxon>
    </lineage>
</organism>
<reference evidence="1" key="1">
    <citation type="submission" date="2024-06" db="EMBL/GenBank/DDBJ databases">
        <title>Mesorhizobium karijinii sp. nov., a symbiont of the iconic Swainsona formosa from arid Australia.</title>
        <authorList>
            <person name="Hill Y.J."/>
            <person name="Watkin E.L.J."/>
            <person name="O'Hara G.W."/>
            <person name="Terpolilli J."/>
            <person name="Tye M.L."/>
            <person name="Kohlmeier M.G."/>
        </authorList>
    </citation>
    <scope>NUCLEOTIDE SEQUENCE</scope>
    <source>
        <strain evidence="1">WSM2240</strain>
    </source>
</reference>
<dbReference type="EMBL" id="CP159253">
    <property type="protein sequence ID" value="XCG51093.1"/>
    <property type="molecule type" value="Genomic_DNA"/>
</dbReference>
<dbReference type="RefSeq" id="WP_353641396.1">
    <property type="nucleotide sequence ID" value="NZ_CP159253.1"/>
</dbReference>
<name>A0AAU8CW26_9HYPH</name>
<proteinExistence type="predicted"/>
<sequence length="74" mass="8857">MNTQEAVAVPFSPYVDESFAASIFSWDMKRLYYMQSYNSFPIPIRCAEMLVIRTDDLVRWALNRRYGVTRYEFE</sequence>
<evidence type="ECO:0000313" key="1">
    <source>
        <dbReference type="EMBL" id="XCG51093.1"/>
    </source>
</evidence>